<feature type="domain" description="PH" evidence="1">
    <location>
        <begin position="35"/>
        <end position="157"/>
    </location>
</feature>
<evidence type="ECO:0000259" key="1">
    <source>
        <dbReference type="Pfam" id="PF25362"/>
    </source>
</evidence>
<name>A0A0N7F4K4_9PSEU</name>
<proteinExistence type="predicted"/>
<sequence>MRIVLTLAVVAFFLLCVLAMWWGYRNRARRQRTVLPEFPAPPENLTGDLLQPVTGVYISTTTAKSWQDRVAIGDVGFRAAATVRLTGDGVLFDREGADRVWIPADSVVSARTDRAIAGKVMKRDGLLVVRWRLGEHELDTGFRGDDKDVYADWVEALTGLAKGGAAK</sequence>
<dbReference type="EMBL" id="CP012752">
    <property type="protein sequence ID" value="ALG11679.1"/>
    <property type="molecule type" value="Genomic_DNA"/>
</dbReference>
<dbReference type="KEGG" id="kphy:AOZ06_36700"/>
<dbReference type="STRING" id="860235.AOZ06_36700"/>
<dbReference type="Proteomes" id="UP000063699">
    <property type="component" value="Chromosome"/>
</dbReference>
<gene>
    <name evidence="2" type="ORF">AOZ06_36700</name>
</gene>
<evidence type="ECO:0000313" key="2">
    <source>
        <dbReference type="EMBL" id="ALG11679.1"/>
    </source>
</evidence>
<dbReference type="RefSeq" id="WP_054293576.1">
    <property type="nucleotide sequence ID" value="NZ_CP012752.1"/>
</dbReference>
<dbReference type="AlphaFoldDB" id="A0A0N7F4K4"/>
<keyword evidence="3" id="KW-1185">Reference proteome</keyword>
<protein>
    <submittedName>
        <fullName evidence="2">Transporter</fullName>
    </submittedName>
</protein>
<reference evidence="2 3" key="1">
    <citation type="submission" date="2015-07" db="EMBL/GenBank/DDBJ databases">
        <title>Genome sequencing of Kibdelosporangium phytohabitans.</title>
        <authorList>
            <person name="Qin S."/>
            <person name="Xing K."/>
        </authorList>
    </citation>
    <scope>NUCLEOTIDE SEQUENCE [LARGE SCALE GENOMIC DNA]</scope>
    <source>
        <strain evidence="2 3">KLBMP1111</strain>
    </source>
</reference>
<organism evidence="2 3">
    <name type="scientific">Kibdelosporangium phytohabitans</name>
    <dbReference type="NCBI Taxonomy" id="860235"/>
    <lineage>
        <taxon>Bacteria</taxon>
        <taxon>Bacillati</taxon>
        <taxon>Actinomycetota</taxon>
        <taxon>Actinomycetes</taxon>
        <taxon>Pseudonocardiales</taxon>
        <taxon>Pseudonocardiaceae</taxon>
        <taxon>Kibdelosporangium</taxon>
    </lineage>
</organism>
<dbReference type="OrthoDB" id="4774775at2"/>
<dbReference type="Pfam" id="PF25362">
    <property type="entry name" value="bPH_11"/>
    <property type="match status" value="1"/>
</dbReference>
<accession>A0A0N7F4K4</accession>
<evidence type="ECO:0000313" key="3">
    <source>
        <dbReference type="Proteomes" id="UP000063699"/>
    </source>
</evidence>
<dbReference type="InterPro" id="IPR057446">
    <property type="entry name" value="PH_bac"/>
</dbReference>